<feature type="transmembrane region" description="Helical" evidence="4">
    <location>
        <begin position="422"/>
        <end position="445"/>
    </location>
</feature>
<dbReference type="PROSITE" id="PS50850">
    <property type="entry name" value="MFS"/>
    <property type="match status" value="1"/>
</dbReference>
<dbReference type="PANTHER" id="PTHR11360:SF230">
    <property type="entry name" value="MONOCARBOXYLATE TRANSPORTER, PUTATIVE (AFU_ORTHOLOGUE AFUA_2G12790)-RELATED"/>
    <property type="match status" value="1"/>
</dbReference>
<keyword evidence="4" id="KW-0812">Transmembrane</keyword>
<dbReference type="InterPro" id="IPR020846">
    <property type="entry name" value="MFS_dom"/>
</dbReference>
<evidence type="ECO:0000256" key="1">
    <source>
        <dbReference type="ARBA" id="ARBA00004141"/>
    </source>
</evidence>
<feature type="transmembrane region" description="Helical" evidence="4">
    <location>
        <begin position="359"/>
        <end position="380"/>
    </location>
</feature>
<evidence type="ECO:0000313" key="6">
    <source>
        <dbReference type="EMBL" id="KAK1842932.1"/>
    </source>
</evidence>
<evidence type="ECO:0000256" key="2">
    <source>
        <dbReference type="ARBA" id="ARBA00006727"/>
    </source>
</evidence>
<evidence type="ECO:0000259" key="5">
    <source>
        <dbReference type="PROSITE" id="PS50850"/>
    </source>
</evidence>
<feature type="transmembrane region" description="Helical" evidence="4">
    <location>
        <begin position="191"/>
        <end position="212"/>
    </location>
</feature>
<dbReference type="InterPro" id="IPR011701">
    <property type="entry name" value="MFS"/>
</dbReference>
<feature type="transmembrane region" description="Helical" evidence="4">
    <location>
        <begin position="331"/>
        <end position="352"/>
    </location>
</feature>
<name>A0AAD9AA69_9PEZI</name>
<dbReference type="Proteomes" id="UP001243330">
    <property type="component" value="Unassembled WGS sequence"/>
</dbReference>
<feature type="transmembrane region" description="Helical" evidence="4">
    <location>
        <begin position="256"/>
        <end position="275"/>
    </location>
</feature>
<sequence>MAVGVHTPTQLTLHAVSQRNEASAMDTASEHKTAHEMTATPPQRGIELPTRCPAIHIDPADQTRPTLPQARPLSVEYPSTNQVHVISTEPVDRGCRAWSVVVGSTATMIPTFGLMTTVGIFQVYLKENQLADWSNTEISWIISVFGFLAVLLCGPFGAVFDKFGPRWLMTPAATVYCASFLGIAFSSRYWQFFLCFSTAGVGAAALTTSALAVINHWFDKKKGLAMGICTMGGGLGGVIFSVVLRFTTKHLDWTTASLVHLAIIGAFLSLGCVLIKPKIRKPPQGKLWDFSCFRSWEFVLFTLSVCGFELVLFVAWGLLPTYANTVKLGDVFYLTLVFSVGSSLGRIIPGYFTDRIGPFNVTIVMTILTEATMLVLWLPFGDTSVSALYAVAFLLGFGTGSFVSTAATCLGRLCNAEDSGTYIGCCYAVVSLATLVGNPAGQAVLGDGRNGRTRWTVVFLGLILMVALTSCCFVRWLCMNRTWKWSVKV</sequence>
<dbReference type="GO" id="GO:0016020">
    <property type="term" value="C:membrane"/>
    <property type="evidence" value="ECO:0007669"/>
    <property type="project" value="UniProtKB-SubCell"/>
</dbReference>
<feature type="transmembrane region" description="Helical" evidence="4">
    <location>
        <begin position="457"/>
        <end position="478"/>
    </location>
</feature>
<dbReference type="AlphaFoldDB" id="A0AAD9AA69"/>
<feature type="transmembrane region" description="Helical" evidence="4">
    <location>
        <begin position="97"/>
        <end position="120"/>
    </location>
</feature>
<gene>
    <name evidence="6" type="ORF">CCHR01_14441</name>
</gene>
<reference evidence="6" key="1">
    <citation type="submission" date="2023-01" db="EMBL/GenBank/DDBJ databases">
        <title>Colletotrichum chrysophilum M932 genome sequence.</title>
        <authorList>
            <person name="Baroncelli R."/>
        </authorList>
    </citation>
    <scope>NUCLEOTIDE SEQUENCE</scope>
    <source>
        <strain evidence="6">M932</strain>
    </source>
</reference>
<dbReference type="InterPro" id="IPR050327">
    <property type="entry name" value="Proton-linked_MCT"/>
</dbReference>
<feature type="transmembrane region" description="Helical" evidence="4">
    <location>
        <begin position="224"/>
        <end position="244"/>
    </location>
</feature>
<evidence type="ECO:0000256" key="3">
    <source>
        <dbReference type="SAM" id="MobiDB-lite"/>
    </source>
</evidence>
<protein>
    <submittedName>
        <fullName evidence="6">MFS monocarboxylate transporter</fullName>
    </submittedName>
</protein>
<keyword evidence="7" id="KW-1185">Reference proteome</keyword>
<dbReference type="Gene3D" id="1.20.1250.20">
    <property type="entry name" value="MFS general substrate transporter like domains"/>
    <property type="match status" value="1"/>
</dbReference>
<feature type="region of interest" description="Disordered" evidence="3">
    <location>
        <begin position="17"/>
        <end position="46"/>
    </location>
</feature>
<dbReference type="Pfam" id="PF07690">
    <property type="entry name" value="MFS_1"/>
    <property type="match status" value="1"/>
</dbReference>
<dbReference type="GO" id="GO:0022857">
    <property type="term" value="F:transmembrane transporter activity"/>
    <property type="evidence" value="ECO:0007669"/>
    <property type="project" value="InterPro"/>
</dbReference>
<organism evidence="6 7">
    <name type="scientific">Colletotrichum chrysophilum</name>
    <dbReference type="NCBI Taxonomy" id="1836956"/>
    <lineage>
        <taxon>Eukaryota</taxon>
        <taxon>Fungi</taxon>
        <taxon>Dikarya</taxon>
        <taxon>Ascomycota</taxon>
        <taxon>Pezizomycotina</taxon>
        <taxon>Sordariomycetes</taxon>
        <taxon>Hypocreomycetidae</taxon>
        <taxon>Glomerellales</taxon>
        <taxon>Glomerellaceae</taxon>
        <taxon>Colletotrichum</taxon>
        <taxon>Colletotrichum gloeosporioides species complex</taxon>
    </lineage>
</organism>
<dbReference type="SUPFAM" id="SSF103473">
    <property type="entry name" value="MFS general substrate transporter"/>
    <property type="match status" value="1"/>
</dbReference>
<keyword evidence="4" id="KW-1133">Transmembrane helix</keyword>
<evidence type="ECO:0000256" key="4">
    <source>
        <dbReference type="SAM" id="Phobius"/>
    </source>
</evidence>
<evidence type="ECO:0000313" key="7">
    <source>
        <dbReference type="Proteomes" id="UP001243330"/>
    </source>
</evidence>
<feature type="transmembrane region" description="Helical" evidence="4">
    <location>
        <begin position="296"/>
        <end position="319"/>
    </location>
</feature>
<feature type="domain" description="Major facilitator superfamily (MFS) profile" evidence="5">
    <location>
        <begin position="99"/>
        <end position="479"/>
    </location>
</feature>
<comment type="caution">
    <text evidence="6">The sequence shown here is derived from an EMBL/GenBank/DDBJ whole genome shotgun (WGS) entry which is preliminary data.</text>
</comment>
<keyword evidence="4" id="KW-0472">Membrane</keyword>
<comment type="similarity">
    <text evidence="2">Belongs to the major facilitator superfamily. Monocarboxylate porter (TC 2.A.1.13) family.</text>
</comment>
<feature type="transmembrane region" description="Helical" evidence="4">
    <location>
        <begin position="386"/>
        <end position="410"/>
    </location>
</feature>
<proteinExistence type="inferred from homology"/>
<dbReference type="InterPro" id="IPR036259">
    <property type="entry name" value="MFS_trans_sf"/>
</dbReference>
<feature type="transmembrane region" description="Helical" evidence="4">
    <location>
        <begin position="167"/>
        <end position="185"/>
    </location>
</feature>
<accession>A0AAD9AA69</accession>
<comment type="subcellular location">
    <subcellularLocation>
        <location evidence="1">Membrane</location>
        <topology evidence="1">Multi-pass membrane protein</topology>
    </subcellularLocation>
</comment>
<dbReference type="PANTHER" id="PTHR11360">
    <property type="entry name" value="MONOCARBOXYLATE TRANSPORTER"/>
    <property type="match status" value="1"/>
</dbReference>
<dbReference type="EMBL" id="JAQOWY010000386">
    <property type="protein sequence ID" value="KAK1842932.1"/>
    <property type="molecule type" value="Genomic_DNA"/>
</dbReference>
<feature type="transmembrane region" description="Helical" evidence="4">
    <location>
        <begin position="140"/>
        <end position="160"/>
    </location>
</feature>